<protein>
    <submittedName>
        <fullName evidence="1">Uncharacterized protein</fullName>
    </submittedName>
</protein>
<comment type="caution">
    <text evidence="1">The sequence shown here is derived from an EMBL/GenBank/DDBJ whole genome shotgun (WGS) entry which is preliminary data.</text>
</comment>
<dbReference type="AlphaFoldDB" id="A0A9D4AB25"/>
<dbReference type="Proteomes" id="UP000828251">
    <property type="component" value="Unassembled WGS sequence"/>
</dbReference>
<name>A0A9D4AB25_9ROSI</name>
<proteinExistence type="predicted"/>
<evidence type="ECO:0000313" key="1">
    <source>
        <dbReference type="EMBL" id="KAH1098767.1"/>
    </source>
</evidence>
<accession>A0A9D4AB25</accession>
<sequence>MINEKCLPRLIIRKTSRTRCNIPQLGVCVPGSVLLMGSVETPSRSFKQVAVMVEASSARHLHVWLAGGIAGSALTNLTRASDDLNNSIQPVVKPSTQFHTPNLVQPV</sequence>
<evidence type="ECO:0000313" key="2">
    <source>
        <dbReference type="Proteomes" id="UP000828251"/>
    </source>
</evidence>
<dbReference type="EMBL" id="JAIQCV010000005">
    <property type="protein sequence ID" value="KAH1098767.1"/>
    <property type="molecule type" value="Genomic_DNA"/>
</dbReference>
<gene>
    <name evidence="1" type="ORF">J1N35_015688</name>
</gene>
<keyword evidence="2" id="KW-1185">Reference proteome</keyword>
<reference evidence="1 2" key="1">
    <citation type="journal article" date="2021" name="Plant Biotechnol. J.">
        <title>Multi-omics assisted identification of the key and species-specific regulatory components of drought-tolerant mechanisms in Gossypium stocksii.</title>
        <authorList>
            <person name="Yu D."/>
            <person name="Ke L."/>
            <person name="Zhang D."/>
            <person name="Wu Y."/>
            <person name="Sun Y."/>
            <person name="Mei J."/>
            <person name="Sun J."/>
            <person name="Sun Y."/>
        </authorList>
    </citation>
    <scope>NUCLEOTIDE SEQUENCE [LARGE SCALE GENOMIC DNA]</scope>
    <source>
        <strain evidence="2">cv. E1</strain>
        <tissue evidence="1">Leaf</tissue>
    </source>
</reference>
<organism evidence="1 2">
    <name type="scientific">Gossypium stocksii</name>
    <dbReference type="NCBI Taxonomy" id="47602"/>
    <lineage>
        <taxon>Eukaryota</taxon>
        <taxon>Viridiplantae</taxon>
        <taxon>Streptophyta</taxon>
        <taxon>Embryophyta</taxon>
        <taxon>Tracheophyta</taxon>
        <taxon>Spermatophyta</taxon>
        <taxon>Magnoliopsida</taxon>
        <taxon>eudicotyledons</taxon>
        <taxon>Gunneridae</taxon>
        <taxon>Pentapetalae</taxon>
        <taxon>rosids</taxon>
        <taxon>malvids</taxon>
        <taxon>Malvales</taxon>
        <taxon>Malvaceae</taxon>
        <taxon>Malvoideae</taxon>
        <taxon>Gossypium</taxon>
    </lineage>
</organism>